<protein>
    <submittedName>
        <fullName evidence="2">Uncharacterized protein</fullName>
    </submittedName>
</protein>
<organism evidence="2 3">
    <name type="scientific">Cucurbita argyrosperma subsp. sororia</name>
    <dbReference type="NCBI Taxonomy" id="37648"/>
    <lineage>
        <taxon>Eukaryota</taxon>
        <taxon>Viridiplantae</taxon>
        <taxon>Streptophyta</taxon>
        <taxon>Embryophyta</taxon>
        <taxon>Tracheophyta</taxon>
        <taxon>Spermatophyta</taxon>
        <taxon>Magnoliopsida</taxon>
        <taxon>eudicotyledons</taxon>
        <taxon>Gunneridae</taxon>
        <taxon>Pentapetalae</taxon>
        <taxon>rosids</taxon>
        <taxon>fabids</taxon>
        <taxon>Cucurbitales</taxon>
        <taxon>Cucurbitaceae</taxon>
        <taxon>Cucurbiteae</taxon>
        <taxon>Cucurbita</taxon>
    </lineage>
</organism>
<feature type="region of interest" description="Disordered" evidence="1">
    <location>
        <begin position="1"/>
        <end position="33"/>
    </location>
</feature>
<accession>A0AAV6MPA9</accession>
<dbReference type="Proteomes" id="UP000685013">
    <property type="component" value="Chromosome 12"/>
</dbReference>
<evidence type="ECO:0000313" key="3">
    <source>
        <dbReference type="Proteomes" id="UP000685013"/>
    </source>
</evidence>
<reference evidence="2 3" key="1">
    <citation type="journal article" date="2021" name="Hortic Res">
        <title>The domestication of Cucurbita argyrosperma as revealed by the genome of its wild relative.</title>
        <authorList>
            <person name="Barrera-Redondo J."/>
            <person name="Sanchez-de la Vega G."/>
            <person name="Aguirre-Liguori J.A."/>
            <person name="Castellanos-Morales G."/>
            <person name="Gutierrez-Guerrero Y.T."/>
            <person name="Aguirre-Dugua X."/>
            <person name="Aguirre-Planter E."/>
            <person name="Tenaillon M.I."/>
            <person name="Lira-Saade R."/>
            <person name="Eguiarte L.E."/>
        </authorList>
    </citation>
    <scope>NUCLEOTIDE SEQUENCE [LARGE SCALE GENOMIC DNA]</scope>
    <source>
        <strain evidence="2">JBR-2021</strain>
    </source>
</reference>
<dbReference type="AlphaFoldDB" id="A0AAV6MPA9"/>
<feature type="non-terminal residue" evidence="2">
    <location>
        <position position="1"/>
    </location>
</feature>
<evidence type="ECO:0000256" key="1">
    <source>
        <dbReference type="SAM" id="MobiDB-lite"/>
    </source>
</evidence>
<name>A0AAV6MPA9_9ROSI</name>
<gene>
    <name evidence="2" type="ORF">SDJN03_18187</name>
</gene>
<dbReference type="EMBL" id="JAGKQH010000012">
    <property type="protein sequence ID" value="KAG6585454.1"/>
    <property type="molecule type" value="Genomic_DNA"/>
</dbReference>
<proteinExistence type="predicted"/>
<comment type="caution">
    <text evidence="2">The sequence shown here is derived from an EMBL/GenBank/DDBJ whole genome shotgun (WGS) entry which is preliminary data.</text>
</comment>
<keyword evidence="3" id="KW-1185">Reference proteome</keyword>
<evidence type="ECO:0000313" key="2">
    <source>
        <dbReference type="EMBL" id="KAG6585454.1"/>
    </source>
</evidence>
<sequence length="78" mass="8320">MLETGQTPPLSIVSVGRQNPAATGREIRGEDGHGESREFLGALLSRASQVLTVRAYNIATQLLGAWNLIATAEENGEE</sequence>